<evidence type="ECO:0000313" key="1">
    <source>
        <dbReference type="EMBL" id="NEA26230.1"/>
    </source>
</evidence>
<dbReference type="EMBL" id="JAAGLI010000736">
    <property type="protein sequence ID" value="NEA26230.1"/>
    <property type="molecule type" value="Genomic_DNA"/>
</dbReference>
<dbReference type="Proteomes" id="UP000475532">
    <property type="component" value="Unassembled WGS sequence"/>
</dbReference>
<name>A0A6L9QL41_9ACTN</name>
<dbReference type="InterPro" id="IPR037883">
    <property type="entry name" value="Knr4/Smi1-like_sf"/>
</dbReference>
<gene>
    <name evidence="1" type="ORF">G3I70_27595</name>
</gene>
<reference evidence="1 2" key="1">
    <citation type="submission" date="2020-01" db="EMBL/GenBank/DDBJ databases">
        <title>Insect and environment-associated Actinomycetes.</title>
        <authorList>
            <person name="Currrie C."/>
            <person name="Chevrette M."/>
            <person name="Carlson C."/>
            <person name="Stubbendieck R."/>
            <person name="Wendt-Pienkowski E."/>
        </authorList>
    </citation>
    <scope>NUCLEOTIDE SEQUENCE [LARGE SCALE GENOMIC DNA]</scope>
    <source>
        <strain evidence="1 2">SID10258</strain>
    </source>
</reference>
<organism evidence="1 2">
    <name type="scientific">Actinomadura bangladeshensis</name>
    <dbReference type="NCBI Taxonomy" id="453573"/>
    <lineage>
        <taxon>Bacteria</taxon>
        <taxon>Bacillati</taxon>
        <taxon>Actinomycetota</taxon>
        <taxon>Actinomycetes</taxon>
        <taxon>Streptosporangiales</taxon>
        <taxon>Thermomonosporaceae</taxon>
        <taxon>Actinomadura</taxon>
    </lineage>
</organism>
<comment type="caution">
    <text evidence="1">The sequence shown here is derived from an EMBL/GenBank/DDBJ whole genome shotgun (WGS) entry which is preliminary data.</text>
</comment>
<accession>A0A6L9QL41</accession>
<evidence type="ECO:0008006" key="3">
    <source>
        <dbReference type="Google" id="ProtNLM"/>
    </source>
</evidence>
<proteinExistence type="predicted"/>
<evidence type="ECO:0000313" key="2">
    <source>
        <dbReference type="Proteomes" id="UP000475532"/>
    </source>
</evidence>
<dbReference type="RefSeq" id="WP_163060350.1">
    <property type="nucleotide sequence ID" value="NZ_JAAGLI010000736.1"/>
</dbReference>
<sequence>MVDWERLREQTLLRFPPDYMELCRRFPPLRIDNFLGTFHPVEDEGGENLLSWAEDILGAAEDLIEEFPTLGLVPFPLYPVEGGLFPWGVTDNSDHLFWRTQGPPDGWTVVVAGHSYAKDDWWEFNGSMTEFIVGIMTREVRCPALVSDFPSADARIEQVPFP</sequence>
<protein>
    <recommendedName>
        <fullName evidence="3">SMI1/KNR4 family protein</fullName>
    </recommendedName>
</protein>
<dbReference type="AlphaFoldDB" id="A0A6L9QL41"/>
<dbReference type="SUPFAM" id="SSF160631">
    <property type="entry name" value="SMI1/KNR4-like"/>
    <property type="match status" value="1"/>
</dbReference>